<keyword evidence="1" id="KW-0812">Transmembrane</keyword>
<gene>
    <name evidence="2" type="ORF">NCTC11807_01081</name>
</gene>
<keyword evidence="1" id="KW-1133">Transmembrane helix</keyword>
<feature type="transmembrane region" description="Helical" evidence="1">
    <location>
        <begin position="109"/>
        <end position="130"/>
    </location>
</feature>
<reference evidence="2 3" key="1">
    <citation type="submission" date="2018-06" db="EMBL/GenBank/DDBJ databases">
        <authorList>
            <consortium name="Pathogen Informatics"/>
            <person name="Doyle S."/>
        </authorList>
    </citation>
    <scope>NUCLEOTIDE SEQUENCE [LARGE SCALE GENOMIC DNA]</scope>
    <source>
        <strain evidence="2 3">NCTC11807</strain>
    </source>
</reference>
<dbReference type="Proteomes" id="UP000255425">
    <property type="component" value="Unassembled WGS sequence"/>
</dbReference>
<feature type="transmembrane region" description="Helical" evidence="1">
    <location>
        <begin position="136"/>
        <end position="158"/>
    </location>
</feature>
<evidence type="ECO:0000313" key="2">
    <source>
        <dbReference type="EMBL" id="SUM70169.1"/>
    </source>
</evidence>
<dbReference type="EMBL" id="UHDZ01000001">
    <property type="protein sequence ID" value="SUM70169.1"/>
    <property type="molecule type" value="Genomic_DNA"/>
</dbReference>
<dbReference type="AlphaFoldDB" id="A0A380H415"/>
<proteinExistence type="predicted"/>
<accession>A0A380H415</accession>
<sequence>MDKITFLNELELALDDLPRQEKDNKMYEYENLFYEEELKGVSEEQIIKKLKDPYDIAKEIKARSAINYASYKPTIQNIAKAVFASLSLGILSIFIILIPVIIIGLLIMLLFLLSICFVFSPLLLLGYSIINGFHNSISNIFFSISLTGLGITFVVITIKIGELVHNLILKYLLWYIKTVKGSVRE</sequence>
<name>A0A380H415_9STAP</name>
<dbReference type="GeneID" id="63934556"/>
<dbReference type="Pfam" id="PF22564">
    <property type="entry name" value="HAAS"/>
    <property type="match status" value="1"/>
</dbReference>
<dbReference type="RefSeq" id="WP_115312997.1">
    <property type="nucleotide sequence ID" value="NZ_CP066042.1"/>
</dbReference>
<organism evidence="2 3">
    <name type="scientific">Staphylococcus saccharolyticus</name>
    <dbReference type="NCBI Taxonomy" id="33028"/>
    <lineage>
        <taxon>Bacteria</taxon>
        <taxon>Bacillati</taxon>
        <taxon>Bacillota</taxon>
        <taxon>Bacilli</taxon>
        <taxon>Bacillales</taxon>
        <taxon>Staphylococcaceae</taxon>
        <taxon>Staphylococcus</taxon>
    </lineage>
</organism>
<evidence type="ECO:0000313" key="3">
    <source>
        <dbReference type="Proteomes" id="UP000255425"/>
    </source>
</evidence>
<feature type="transmembrane region" description="Helical" evidence="1">
    <location>
        <begin position="81"/>
        <end position="102"/>
    </location>
</feature>
<protein>
    <submittedName>
        <fullName evidence="2">Predicted membrane protein</fullName>
    </submittedName>
</protein>
<keyword evidence="1" id="KW-0472">Membrane</keyword>
<evidence type="ECO:0000256" key="1">
    <source>
        <dbReference type="SAM" id="Phobius"/>
    </source>
</evidence>
<keyword evidence="3" id="KW-1185">Reference proteome</keyword>